<evidence type="ECO:0000256" key="8">
    <source>
        <dbReference type="ARBA" id="ARBA00041763"/>
    </source>
</evidence>
<proteinExistence type="inferred from homology"/>
<comment type="cofactor">
    <cofactor evidence="1">
        <name>Zn(2+)</name>
        <dbReference type="ChEBI" id="CHEBI:29105"/>
    </cofactor>
</comment>
<evidence type="ECO:0000256" key="5">
    <source>
        <dbReference type="ARBA" id="ARBA00022801"/>
    </source>
</evidence>
<dbReference type="GO" id="GO:0004132">
    <property type="term" value="F:dCMP deaminase activity"/>
    <property type="evidence" value="ECO:0007669"/>
    <property type="project" value="UniProtKB-EC"/>
</dbReference>
<organism evidence="10 11">
    <name type="scientific">Oopsacas minuta</name>
    <dbReference type="NCBI Taxonomy" id="111878"/>
    <lineage>
        <taxon>Eukaryota</taxon>
        <taxon>Metazoa</taxon>
        <taxon>Porifera</taxon>
        <taxon>Hexactinellida</taxon>
        <taxon>Hexasterophora</taxon>
        <taxon>Lyssacinosida</taxon>
        <taxon>Leucopsacidae</taxon>
        <taxon>Oopsacas</taxon>
    </lineage>
</organism>
<dbReference type="AlphaFoldDB" id="A0AAV7JUT3"/>
<evidence type="ECO:0000256" key="3">
    <source>
        <dbReference type="ARBA" id="ARBA00022723"/>
    </source>
</evidence>
<evidence type="ECO:0000259" key="9">
    <source>
        <dbReference type="PROSITE" id="PS51747"/>
    </source>
</evidence>
<dbReference type="Pfam" id="PF00383">
    <property type="entry name" value="dCMP_cyt_deam_1"/>
    <property type="match status" value="1"/>
</dbReference>
<dbReference type="SUPFAM" id="SSF53927">
    <property type="entry name" value="Cytidine deaminase-like"/>
    <property type="match status" value="1"/>
</dbReference>
<dbReference type="InterPro" id="IPR016193">
    <property type="entry name" value="Cytidine_deaminase-like"/>
</dbReference>
<dbReference type="InterPro" id="IPR002125">
    <property type="entry name" value="CMP_dCMP_dom"/>
</dbReference>
<keyword evidence="5" id="KW-0378">Hydrolase</keyword>
<evidence type="ECO:0000256" key="4">
    <source>
        <dbReference type="ARBA" id="ARBA00022727"/>
    </source>
</evidence>
<dbReference type="GO" id="GO:0005737">
    <property type="term" value="C:cytoplasm"/>
    <property type="evidence" value="ECO:0007669"/>
    <property type="project" value="TreeGrafter"/>
</dbReference>
<evidence type="ECO:0000256" key="1">
    <source>
        <dbReference type="ARBA" id="ARBA00001947"/>
    </source>
</evidence>
<dbReference type="InterPro" id="IPR035105">
    <property type="entry name" value="Deoxycytidylate_deaminase_dom"/>
</dbReference>
<dbReference type="PROSITE" id="PS00903">
    <property type="entry name" value="CYT_DCMP_DEAMINASES_1"/>
    <property type="match status" value="1"/>
</dbReference>
<dbReference type="FunFam" id="3.40.140.10:FF:000021">
    <property type="entry name" value="Deoxycytidylate deaminase"/>
    <property type="match status" value="1"/>
</dbReference>
<evidence type="ECO:0000256" key="6">
    <source>
        <dbReference type="ARBA" id="ARBA00022833"/>
    </source>
</evidence>
<dbReference type="EMBL" id="JAKMXF010000297">
    <property type="protein sequence ID" value="KAI6652768.1"/>
    <property type="molecule type" value="Genomic_DNA"/>
</dbReference>
<dbReference type="Gene3D" id="3.40.140.10">
    <property type="entry name" value="Cytidine Deaminase, domain 2"/>
    <property type="match status" value="1"/>
</dbReference>
<reference evidence="10 11" key="1">
    <citation type="journal article" date="2023" name="BMC Biol.">
        <title>The compact genome of the sponge Oopsacas minuta (Hexactinellida) is lacking key metazoan core genes.</title>
        <authorList>
            <person name="Santini S."/>
            <person name="Schenkelaars Q."/>
            <person name="Jourda C."/>
            <person name="Duchesne M."/>
            <person name="Belahbib H."/>
            <person name="Rocher C."/>
            <person name="Selva M."/>
            <person name="Riesgo A."/>
            <person name="Vervoort M."/>
            <person name="Leys S.P."/>
            <person name="Kodjabachian L."/>
            <person name="Le Bivic A."/>
            <person name="Borchiellini C."/>
            <person name="Claverie J.M."/>
            <person name="Renard E."/>
        </authorList>
    </citation>
    <scope>NUCLEOTIDE SEQUENCE [LARGE SCALE GENOMIC DNA]</scope>
    <source>
        <strain evidence="10">SPO-2</strain>
    </source>
</reference>
<dbReference type="PANTHER" id="PTHR11086">
    <property type="entry name" value="DEOXYCYTIDYLATE DEAMINASE-RELATED"/>
    <property type="match status" value="1"/>
</dbReference>
<dbReference type="PANTHER" id="PTHR11086:SF18">
    <property type="entry name" value="DEOXYCYTIDYLATE DEAMINASE"/>
    <property type="match status" value="1"/>
</dbReference>
<evidence type="ECO:0000313" key="11">
    <source>
        <dbReference type="Proteomes" id="UP001165289"/>
    </source>
</evidence>
<keyword evidence="3" id="KW-0479">Metal-binding</keyword>
<dbReference type="Proteomes" id="UP001165289">
    <property type="component" value="Unassembled WGS sequence"/>
</dbReference>
<keyword evidence="11" id="KW-1185">Reference proteome</keyword>
<evidence type="ECO:0000256" key="7">
    <source>
        <dbReference type="ARBA" id="ARBA00038938"/>
    </source>
</evidence>
<dbReference type="GO" id="GO:0009165">
    <property type="term" value="P:nucleotide biosynthetic process"/>
    <property type="evidence" value="ECO:0007669"/>
    <property type="project" value="UniProtKB-KW"/>
</dbReference>
<accession>A0AAV7JUT3</accession>
<keyword evidence="6" id="KW-0862">Zinc</keyword>
<comment type="similarity">
    <text evidence="2">Belongs to the cytidine and deoxycytidylate deaminase family.</text>
</comment>
<dbReference type="GO" id="GO:0008270">
    <property type="term" value="F:zinc ion binding"/>
    <property type="evidence" value="ECO:0007669"/>
    <property type="project" value="InterPro"/>
</dbReference>
<keyword evidence="4" id="KW-0545">Nucleotide biosynthesis</keyword>
<comment type="caution">
    <text evidence="10">The sequence shown here is derived from an EMBL/GenBank/DDBJ whole genome shotgun (WGS) entry which is preliminary data.</text>
</comment>
<name>A0AAV7JUT3_9METZ</name>
<gene>
    <name evidence="10" type="ORF">LOD99_4154</name>
</gene>
<sequence length="172" mass="19238">MAKVQSEKRTDYLSWDEYFMAIAFLSAERSKDPVTQVGACIVTEDKKIVAIGYNGMPNGCSDDVLPWGKGSDNPLENKTLYVCHAEMNAIMNRNESTLKGCTLYVALFPCNECAKLIIQAGISKIYYFSNKKHDSVSVQASRILLDLAGVIYIQLIPKRKVIEINFEKINST</sequence>
<protein>
    <recommendedName>
        <fullName evidence="8">dCMP deaminase</fullName>
        <ecNumber evidence="7">3.5.4.12</ecNumber>
    </recommendedName>
    <alternativeName>
        <fullName evidence="8">dCMP deaminase</fullName>
    </alternativeName>
</protein>
<dbReference type="InterPro" id="IPR015517">
    <property type="entry name" value="dCMP_deaminase-rel"/>
</dbReference>
<feature type="domain" description="CMP/dCMP-type deaminase" evidence="9">
    <location>
        <begin position="14"/>
        <end position="145"/>
    </location>
</feature>
<dbReference type="CDD" id="cd01286">
    <property type="entry name" value="deoxycytidylate_deaminase"/>
    <property type="match status" value="1"/>
</dbReference>
<evidence type="ECO:0000256" key="2">
    <source>
        <dbReference type="ARBA" id="ARBA00006576"/>
    </source>
</evidence>
<dbReference type="EC" id="3.5.4.12" evidence="7"/>
<dbReference type="InterPro" id="IPR016192">
    <property type="entry name" value="APOBEC/CMP_deaminase_Zn-bd"/>
</dbReference>
<evidence type="ECO:0000313" key="10">
    <source>
        <dbReference type="EMBL" id="KAI6652768.1"/>
    </source>
</evidence>
<dbReference type="PROSITE" id="PS51747">
    <property type="entry name" value="CYT_DCMP_DEAMINASES_2"/>
    <property type="match status" value="1"/>
</dbReference>